<dbReference type="AlphaFoldDB" id="A0A7S1ER18"/>
<comment type="catalytic activity">
    <reaction evidence="9 10">
        <text>5-phospho-alpha-D-ribose 1-diphosphate + nicotinate + ATP + H2O = nicotinate beta-D-ribonucleotide + ADP + phosphate + diphosphate</text>
        <dbReference type="Rhea" id="RHEA:36163"/>
        <dbReference type="ChEBI" id="CHEBI:15377"/>
        <dbReference type="ChEBI" id="CHEBI:30616"/>
        <dbReference type="ChEBI" id="CHEBI:32544"/>
        <dbReference type="ChEBI" id="CHEBI:33019"/>
        <dbReference type="ChEBI" id="CHEBI:43474"/>
        <dbReference type="ChEBI" id="CHEBI:57502"/>
        <dbReference type="ChEBI" id="CHEBI:58017"/>
        <dbReference type="ChEBI" id="CHEBI:456216"/>
        <dbReference type="EC" id="6.3.4.21"/>
    </reaction>
</comment>
<comment type="similarity">
    <text evidence="2 10">Belongs to the NAPRTase family.</text>
</comment>
<dbReference type="InterPro" id="IPR040727">
    <property type="entry name" value="NAPRTase_N"/>
</dbReference>
<dbReference type="SUPFAM" id="SSF51690">
    <property type="entry name" value="Nicotinate/Quinolinate PRTase C-terminal domain-like"/>
    <property type="match status" value="1"/>
</dbReference>
<accession>A0A7S1ER18</accession>
<keyword evidence="4" id="KW-0597">Phosphoprotein</keyword>
<dbReference type="SUPFAM" id="SSF54675">
    <property type="entry name" value="Nicotinate/Quinolinate PRTase N-terminal domain-like"/>
    <property type="match status" value="1"/>
</dbReference>
<comment type="function">
    <text evidence="8">Catalyzes the first step in the biosynthesis of NAD from nicotinic acid, the ATP-dependent synthesis of beta-nicotinate D-ribonucleotide from nicotinate and 5-phospho-D-ribose 1-phosphate. Helps prevent cellular oxidative stress via its role in NAD biosynthesis.</text>
</comment>
<dbReference type="InterPro" id="IPR036068">
    <property type="entry name" value="Nicotinate_pribotase-like_C"/>
</dbReference>
<evidence type="ECO:0000259" key="11">
    <source>
        <dbReference type="Pfam" id="PF04095"/>
    </source>
</evidence>
<dbReference type="NCBIfam" id="TIGR01513">
    <property type="entry name" value="NAPRTase_put"/>
    <property type="match status" value="1"/>
</dbReference>
<dbReference type="Gene3D" id="3.20.140.10">
    <property type="entry name" value="nicotinate phosphoribosyltransferase"/>
    <property type="match status" value="2"/>
</dbReference>
<dbReference type="GO" id="GO:0004516">
    <property type="term" value="F:nicotinate phosphoribosyltransferase activity"/>
    <property type="evidence" value="ECO:0007669"/>
    <property type="project" value="UniProtKB-UniRule"/>
</dbReference>
<dbReference type="EMBL" id="HBFP01003883">
    <property type="protein sequence ID" value="CAD8818347.1"/>
    <property type="molecule type" value="Transcribed_RNA"/>
</dbReference>
<dbReference type="InterPro" id="IPR041525">
    <property type="entry name" value="N/Namide_PRibTrfase"/>
</dbReference>
<evidence type="ECO:0000256" key="10">
    <source>
        <dbReference type="RuleBase" id="RU365100"/>
    </source>
</evidence>
<evidence type="ECO:0000256" key="7">
    <source>
        <dbReference type="ARBA" id="ARBA00022679"/>
    </source>
</evidence>
<comment type="pathway">
    <text evidence="1 10">Cofactor biosynthesis; NAD(+) biosynthesis; nicotinate D-ribonucleotide from nicotinate: step 1/1.</text>
</comment>
<dbReference type="GO" id="GO:0016740">
    <property type="term" value="F:transferase activity"/>
    <property type="evidence" value="ECO:0007669"/>
    <property type="project" value="UniProtKB-KW"/>
</dbReference>
<dbReference type="Pfam" id="PF17767">
    <property type="entry name" value="NAPRTase_N"/>
    <property type="match status" value="1"/>
</dbReference>
<dbReference type="InterPro" id="IPR006405">
    <property type="entry name" value="Nic_PRibTrfase_pncB"/>
</dbReference>
<dbReference type="PANTHER" id="PTHR11098:SF1">
    <property type="entry name" value="NICOTINATE PHOSPHORIBOSYLTRANSFERASE"/>
    <property type="match status" value="1"/>
</dbReference>
<evidence type="ECO:0000256" key="6">
    <source>
        <dbReference type="ARBA" id="ARBA00022642"/>
    </source>
</evidence>
<dbReference type="PIRSF" id="PIRSF000484">
    <property type="entry name" value="NAPRT"/>
    <property type="match status" value="1"/>
</dbReference>
<evidence type="ECO:0000313" key="13">
    <source>
        <dbReference type="EMBL" id="CAD8818347.1"/>
    </source>
</evidence>
<dbReference type="GO" id="GO:0005829">
    <property type="term" value="C:cytosol"/>
    <property type="evidence" value="ECO:0007669"/>
    <property type="project" value="TreeGrafter"/>
</dbReference>
<protein>
    <recommendedName>
        <fullName evidence="3 10">Nicotinate phosphoribosyltransferase</fullName>
        <ecNumber evidence="3 10">6.3.4.21</ecNumber>
    </recommendedName>
</protein>
<evidence type="ECO:0000256" key="2">
    <source>
        <dbReference type="ARBA" id="ARBA00010897"/>
    </source>
</evidence>
<reference evidence="13" key="1">
    <citation type="submission" date="2021-01" db="EMBL/GenBank/DDBJ databases">
        <authorList>
            <person name="Corre E."/>
            <person name="Pelletier E."/>
            <person name="Niang G."/>
            <person name="Scheremetjew M."/>
            <person name="Finn R."/>
            <person name="Kale V."/>
            <person name="Holt S."/>
            <person name="Cochrane G."/>
            <person name="Meng A."/>
            <person name="Brown T."/>
            <person name="Cohen L."/>
        </authorList>
    </citation>
    <scope>NUCLEOTIDE SEQUENCE</scope>
    <source>
        <strain evidence="13">CCMP3278</strain>
    </source>
</reference>
<evidence type="ECO:0000256" key="1">
    <source>
        <dbReference type="ARBA" id="ARBA00004952"/>
    </source>
</evidence>
<keyword evidence="5 10" id="KW-0436">Ligase</keyword>
<evidence type="ECO:0000256" key="9">
    <source>
        <dbReference type="ARBA" id="ARBA00048668"/>
    </source>
</evidence>
<evidence type="ECO:0000256" key="5">
    <source>
        <dbReference type="ARBA" id="ARBA00022598"/>
    </source>
</evidence>
<dbReference type="Gene3D" id="3.20.20.70">
    <property type="entry name" value="Aldolase class I"/>
    <property type="match status" value="2"/>
</dbReference>
<dbReference type="InterPro" id="IPR007229">
    <property type="entry name" value="Nic_PRibTrfase-Fam"/>
</dbReference>
<keyword evidence="7 10" id="KW-0808">Transferase</keyword>
<evidence type="ECO:0000256" key="8">
    <source>
        <dbReference type="ARBA" id="ARBA00023426"/>
    </source>
</evidence>
<evidence type="ECO:0000256" key="3">
    <source>
        <dbReference type="ARBA" id="ARBA00013236"/>
    </source>
</evidence>
<dbReference type="CDD" id="cd01570">
    <property type="entry name" value="NAPRTase_A"/>
    <property type="match status" value="1"/>
</dbReference>
<feature type="domain" description="Nicotinate/nicotinamide phosphoribosyltransferase" evidence="11">
    <location>
        <begin position="178"/>
        <end position="249"/>
    </location>
</feature>
<feature type="domain" description="Nicotinate phosphoribosyltransferase N-terminal" evidence="12">
    <location>
        <begin position="17"/>
        <end position="157"/>
    </location>
</feature>
<dbReference type="InterPro" id="IPR013785">
    <property type="entry name" value="Aldolase_TIM"/>
</dbReference>
<dbReference type="GO" id="GO:0034355">
    <property type="term" value="P:NAD+ biosynthetic process via the salvage pathway"/>
    <property type="evidence" value="ECO:0007669"/>
    <property type="project" value="TreeGrafter"/>
</dbReference>
<feature type="domain" description="Nicotinate/nicotinamide phosphoribosyltransferase" evidence="11">
    <location>
        <begin position="324"/>
        <end position="445"/>
    </location>
</feature>
<dbReference type="EC" id="6.3.4.21" evidence="3 10"/>
<evidence type="ECO:0000256" key="4">
    <source>
        <dbReference type="ARBA" id="ARBA00022553"/>
    </source>
</evidence>
<evidence type="ECO:0000259" key="12">
    <source>
        <dbReference type="Pfam" id="PF17767"/>
    </source>
</evidence>
<dbReference type="UniPathway" id="UPA00253">
    <property type="reaction ID" value="UER00457"/>
</dbReference>
<sequence length="592" mass="65350">MESSNLLSTESGPMSILLTDVYQITMAFAYFQQDKHTDEAVFEYFFRKPPFKGSFAVFNGVHDVLRLIQSIHFGEEELSVIQSLLDSVKASAHFRSSGTSKSVAGFLDWLRSLDSSKISVYAFQEGSIVFGNEPLLRISGPLALVQLLESPVLNALNFATLLTTKAFRLVRTVEPESQLLEFGLRRAQGSHAAMIATKYSFAAGFDGSSNVLGCAKYGVPSRGTHAHAFVTAFHSMDELLDTAKNDALTDTLSRKQFIQLVLSIREEFKVGQAHQGELAAFTAFAMSFPDNFVALVDTYDTLISGVPNFCVVACAMLRCGMKPKGIRLDSGNLAELSCDARRVFHKYARISGCHELESVHIVASNDLDEASISDLGKFVQNPDKCETTNGRMHSINDFGIGTKLVTCSQQAALGGVFKLVQLNGSPCFKLSEEREKSTLPCAKQVYRVYYQGVVQADVMCREEDAVQYVNDNESAILGCSRIDFSRKYGVCVDRVRPMIELVWRYGEAYGTMRRIQDNEKAELISELDALHASRTHLLAQVDSMPQYVNLNSTRNQSALSSDAVFISSKLAEITLQLIGSCTPIHFLNPINP</sequence>
<gene>
    <name evidence="13" type="ORF">TOLI1172_LOCUS2736</name>
</gene>
<proteinExistence type="inferred from homology"/>
<dbReference type="Pfam" id="PF04095">
    <property type="entry name" value="NAPRTase"/>
    <property type="match status" value="2"/>
</dbReference>
<comment type="PTM">
    <text evidence="10">Transiently phosphorylated on a His residue during the reaction cycle. Phosphorylation strongly increases the affinity for substrates and increases the rate of nicotinate D-ribonucleotide production. Dephosphorylation regenerates the low-affinity form of the enzyme, leading to product release.</text>
</comment>
<dbReference type="PANTHER" id="PTHR11098">
    <property type="entry name" value="NICOTINATE PHOSPHORIBOSYLTRANSFERASE"/>
    <property type="match status" value="1"/>
</dbReference>
<keyword evidence="6 10" id="KW-0662">Pyridine nucleotide biosynthesis</keyword>
<name>A0A7S1ER18_9RHOD</name>
<organism evidence="13">
    <name type="scientific">Timspurckia oligopyrenoides</name>
    <dbReference type="NCBI Taxonomy" id="708627"/>
    <lineage>
        <taxon>Eukaryota</taxon>
        <taxon>Rhodophyta</taxon>
        <taxon>Bangiophyceae</taxon>
        <taxon>Porphyridiales</taxon>
        <taxon>Porphyridiaceae</taxon>
        <taxon>Timspurckia</taxon>
    </lineage>
</organism>